<dbReference type="EMBL" id="JAWQEG010004622">
    <property type="protein sequence ID" value="KAK3860833.1"/>
    <property type="molecule type" value="Genomic_DNA"/>
</dbReference>
<accession>A0AAE1ESV3</accession>
<sequence length="135" mass="15302">MVRIVFTTQFSARTGRKCIQTHLPSECPARIQTLKHNNLSKRGARLFNCLPKNVRNISGVATDTFKRELDKFLATIPDQPGIPGYTSSRPATSNSIPSQLEYLQYSEGWRRHRGLASENIEGSSTPLRQKRFKIN</sequence>
<dbReference type="Proteomes" id="UP001286313">
    <property type="component" value="Unassembled WGS sequence"/>
</dbReference>
<name>A0AAE1ESV3_PETCI</name>
<reference evidence="1" key="1">
    <citation type="submission" date="2023-10" db="EMBL/GenBank/DDBJ databases">
        <title>Genome assemblies of two species of porcelain crab, Petrolisthes cinctipes and Petrolisthes manimaculis (Anomura: Porcellanidae).</title>
        <authorList>
            <person name="Angst P."/>
        </authorList>
    </citation>
    <scope>NUCLEOTIDE SEQUENCE</scope>
    <source>
        <strain evidence="1">PB745_01</strain>
        <tissue evidence="1">Gill</tissue>
    </source>
</reference>
<proteinExistence type="predicted"/>
<gene>
    <name evidence="1" type="ORF">Pcinc_033140</name>
</gene>
<keyword evidence="2" id="KW-1185">Reference proteome</keyword>
<evidence type="ECO:0000313" key="2">
    <source>
        <dbReference type="Proteomes" id="UP001286313"/>
    </source>
</evidence>
<organism evidence="1 2">
    <name type="scientific">Petrolisthes cinctipes</name>
    <name type="common">Flat porcelain crab</name>
    <dbReference type="NCBI Taxonomy" id="88211"/>
    <lineage>
        <taxon>Eukaryota</taxon>
        <taxon>Metazoa</taxon>
        <taxon>Ecdysozoa</taxon>
        <taxon>Arthropoda</taxon>
        <taxon>Crustacea</taxon>
        <taxon>Multicrustacea</taxon>
        <taxon>Malacostraca</taxon>
        <taxon>Eumalacostraca</taxon>
        <taxon>Eucarida</taxon>
        <taxon>Decapoda</taxon>
        <taxon>Pleocyemata</taxon>
        <taxon>Anomura</taxon>
        <taxon>Galatheoidea</taxon>
        <taxon>Porcellanidae</taxon>
        <taxon>Petrolisthes</taxon>
    </lineage>
</organism>
<evidence type="ECO:0000313" key="1">
    <source>
        <dbReference type="EMBL" id="KAK3860833.1"/>
    </source>
</evidence>
<comment type="caution">
    <text evidence="1">The sequence shown here is derived from an EMBL/GenBank/DDBJ whole genome shotgun (WGS) entry which is preliminary data.</text>
</comment>
<dbReference type="AlphaFoldDB" id="A0AAE1ESV3"/>
<protein>
    <submittedName>
        <fullName evidence="1">Uncharacterized protein</fullName>
    </submittedName>
</protein>